<keyword evidence="3" id="KW-1185">Reference proteome</keyword>
<dbReference type="EMBL" id="JABBWK010000101">
    <property type="protein sequence ID" value="KAG1893360.1"/>
    <property type="molecule type" value="Genomic_DNA"/>
</dbReference>
<reference evidence="2" key="1">
    <citation type="journal article" date="2020" name="New Phytol.">
        <title>Comparative genomics reveals dynamic genome evolution in host specialist ectomycorrhizal fungi.</title>
        <authorList>
            <person name="Lofgren L.A."/>
            <person name="Nguyen N.H."/>
            <person name="Vilgalys R."/>
            <person name="Ruytinx J."/>
            <person name="Liao H.L."/>
            <person name="Branco S."/>
            <person name="Kuo A."/>
            <person name="LaButti K."/>
            <person name="Lipzen A."/>
            <person name="Andreopoulos W."/>
            <person name="Pangilinan J."/>
            <person name="Riley R."/>
            <person name="Hundley H."/>
            <person name="Na H."/>
            <person name="Barry K."/>
            <person name="Grigoriev I.V."/>
            <person name="Stajich J.E."/>
            <person name="Kennedy P.G."/>
        </authorList>
    </citation>
    <scope>NUCLEOTIDE SEQUENCE</scope>
    <source>
        <strain evidence="2">FC203</strain>
    </source>
</reference>
<protein>
    <submittedName>
        <fullName evidence="2">Uncharacterized protein</fullName>
    </submittedName>
</protein>
<evidence type="ECO:0000313" key="2">
    <source>
        <dbReference type="EMBL" id="KAG1893360.1"/>
    </source>
</evidence>
<dbReference type="GeneID" id="64657420"/>
<name>A0AAD4DSW8_9AGAM</name>
<dbReference type="AlphaFoldDB" id="A0AAD4DSW8"/>
<proteinExistence type="predicted"/>
<feature type="compositionally biased region" description="Basic residues" evidence="1">
    <location>
        <begin position="69"/>
        <end position="78"/>
    </location>
</feature>
<feature type="region of interest" description="Disordered" evidence="1">
    <location>
        <begin position="45"/>
        <end position="89"/>
    </location>
</feature>
<organism evidence="2 3">
    <name type="scientific">Suillus fuscotomentosus</name>
    <dbReference type="NCBI Taxonomy" id="1912939"/>
    <lineage>
        <taxon>Eukaryota</taxon>
        <taxon>Fungi</taxon>
        <taxon>Dikarya</taxon>
        <taxon>Basidiomycota</taxon>
        <taxon>Agaricomycotina</taxon>
        <taxon>Agaricomycetes</taxon>
        <taxon>Agaricomycetidae</taxon>
        <taxon>Boletales</taxon>
        <taxon>Suillineae</taxon>
        <taxon>Suillaceae</taxon>
        <taxon>Suillus</taxon>
    </lineage>
</organism>
<evidence type="ECO:0000313" key="3">
    <source>
        <dbReference type="Proteomes" id="UP001195769"/>
    </source>
</evidence>
<sequence>MPEVSSPVPLPAPSPHTHKYEPRLAGLLIRYWATRAGITLLEVESSAAPLVPPSSNHPRNLDDDDRGKRQAGRGRCHSHTAQGGLPVARGTGLVERPAAVMQMMEMIFQPSKVVRVLALGEKLEPDP</sequence>
<dbReference type="Proteomes" id="UP001195769">
    <property type="component" value="Unassembled WGS sequence"/>
</dbReference>
<evidence type="ECO:0000256" key="1">
    <source>
        <dbReference type="SAM" id="MobiDB-lite"/>
    </source>
</evidence>
<accession>A0AAD4DSW8</accession>
<gene>
    <name evidence="2" type="ORF">F5891DRAFT_1066861</name>
</gene>
<feature type="compositionally biased region" description="Basic and acidic residues" evidence="1">
    <location>
        <begin position="59"/>
        <end position="68"/>
    </location>
</feature>
<dbReference type="RefSeq" id="XP_041218936.1">
    <property type="nucleotide sequence ID" value="XM_041363122.1"/>
</dbReference>
<comment type="caution">
    <text evidence="2">The sequence shown here is derived from an EMBL/GenBank/DDBJ whole genome shotgun (WGS) entry which is preliminary data.</text>
</comment>